<dbReference type="Pfam" id="PF13302">
    <property type="entry name" value="Acetyltransf_3"/>
    <property type="match status" value="1"/>
</dbReference>
<accession>A0A397NCK6</accession>
<evidence type="ECO:0000259" key="1">
    <source>
        <dbReference type="PROSITE" id="PS51186"/>
    </source>
</evidence>
<evidence type="ECO:0000313" key="2">
    <source>
        <dbReference type="EMBL" id="RIA35156.1"/>
    </source>
</evidence>
<dbReference type="InterPro" id="IPR000182">
    <property type="entry name" value="GNAT_dom"/>
</dbReference>
<dbReference type="EMBL" id="QXDA01000002">
    <property type="protein sequence ID" value="RIA35156.1"/>
    <property type="molecule type" value="Genomic_DNA"/>
</dbReference>
<dbReference type="PANTHER" id="PTHR43441:SF2">
    <property type="entry name" value="FAMILY ACETYLTRANSFERASE, PUTATIVE (AFU_ORTHOLOGUE AFUA_7G00850)-RELATED"/>
    <property type="match status" value="1"/>
</dbReference>
<dbReference type="Proteomes" id="UP000265836">
    <property type="component" value="Unassembled WGS sequence"/>
</dbReference>
<dbReference type="GO" id="GO:1990189">
    <property type="term" value="F:protein N-terminal-serine acetyltransferase activity"/>
    <property type="evidence" value="ECO:0007669"/>
    <property type="project" value="TreeGrafter"/>
</dbReference>
<reference evidence="2 3" key="1">
    <citation type="submission" date="2018-08" db="EMBL/GenBank/DDBJ databases">
        <title>Genome sequencing of rice bacterial endophytes.</title>
        <authorList>
            <person name="Venturi V."/>
        </authorList>
    </citation>
    <scope>NUCLEOTIDE SEQUENCE [LARGE SCALE GENOMIC DNA]</scope>
    <source>
        <strain evidence="2 3">E1205</strain>
    </source>
</reference>
<dbReference type="GO" id="GO:0005737">
    <property type="term" value="C:cytoplasm"/>
    <property type="evidence" value="ECO:0007669"/>
    <property type="project" value="TreeGrafter"/>
</dbReference>
<dbReference type="PROSITE" id="PS51186">
    <property type="entry name" value="GNAT"/>
    <property type="match status" value="1"/>
</dbReference>
<dbReference type="Gene3D" id="3.40.630.30">
    <property type="match status" value="1"/>
</dbReference>
<protein>
    <submittedName>
        <fullName evidence="2">RimJ/RimL family protein N-acetyltransferase</fullName>
    </submittedName>
</protein>
<sequence length="224" mass="25524">MSIDLTHWQPCPMPHQRPLTGRFVRLEALDVARHGDDLWAALQGPDPALWDYLPYGPFTERAAFDAWLGGNADSRDPLFYAVIDLASGRALGLFSYLRITAQDGSIEIGHVAFGAPMQRTPGATEAVYLLARHAFDDLGYRRLEWKCDAANARSMRAAERFGFSHEGLFRQHMVRKGRNRDTAWFSIIDGEWPACREAFERWLETDNFDQAGRQKQRLEALRQA</sequence>
<comment type="caution">
    <text evidence="2">The sequence shown here is derived from an EMBL/GenBank/DDBJ whole genome shotgun (WGS) entry which is preliminary data.</text>
</comment>
<dbReference type="InterPro" id="IPR016181">
    <property type="entry name" value="Acyl_CoA_acyltransferase"/>
</dbReference>
<keyword evidence="2" id="KW-0808">Transferase</keyword>
<dbReference type="AlphaFoldDB" id="A0A397NCK6"/>
<dbReference type="FunFam" id="3.40.630.30:FF:000047">
    <property type="entry name" value="Acetyltransferase, GNAT family"/>
    <property type="match status" value="1"/>
</dbReference>
<gene>
    <name evidence="2" type="ORF">DFO61_1821</name>
</gene>
<dbReference type="PANTHER" id="PTHR43441">
    <property type="entry name" value="RIBOSOMAL-PROTEIN-SERINE ACETYLTRANSFERASE"/>
    <property type="match status" value="1"/>
</dbReference>
<feature type="domain" description="N-acetyltransferase" evidence="1">
    <location>
        <begin position="24"/>
        <end position="181"/>
    </location>
</feature>
<organism evidence="2 3">
    <name type="scientific">Ectopseudomonas oleovorans</name>
    <name type="common">Pseudomonas oleovorans</name>
    <dbReference type="NCBI Taxonomy" id="301"/>
    <lineage>
        <taxon>Bacteria</taxon>
        <taxon>Pseudomonadati</taxon>
        <taxon>Pseudomonadota</taxon>
        <taxon>Gammaproteobacteria</taxon>
        <taxon>Pseudomonadales</taxon>
        <taxon>Pseudomonadaceae</taxon>
        <taxon>Ectopseudomonas</taxon>
    </lineage>
</organism>
<dbReference type="RefSeq" id="WP_119692490.1">
    <property type="nucleotide sequence ID" value="NZ_QXDA01000002.1"/>
</dbReference>
<dbReference type="InterPro" id="IPR051908">
    <property type="entry name" value="Ribosomal_N-acetyltransferase"/>
</dbReference>
<evidence type="ECO:0000313" key="3">
    <source>
        <dbReference type="Proteomes" id="UP000265836"/>
    </source>
</evidence>
<name>A0A397NCK6_ECTOL</name>
<dbReference type="GO" id="GO:0008999">
    <property type="term" value="F:protein-N-terminal-alanine acetyltransferase activity"/>
    <property type="evidence" value="ECO:0007669"/>
    <property type="project" value="TreeGrafter"/>
</dbReference>
<dbReference type="SUPFAM" id="SSF55729">
    <property type="entry name" value="Acyl-CoA N-acyltransferases (Nat)"/>
    <property type="match status" value="1"/>
</dbReference>
<proteinExistence type="predicted"/>